<accession>A0A6C0HEK9</accession>
<name>A0A6C0HEK9_9ZZZZ</name>
<feature type="region of interest" description="Disordered" evidence="1">
    <location>
        <begin position="83"/>
        <end position="105"/>
    </location>
</feature>
<protein>
    <submittedName>
        <fullName evidence="2">Uncharacterized protein</fullName>
    </submittedName>
</protein>
<organism evidence="2">
    <name type="scientific">viral metagenome</name>
    <dbReference type="NCBI Taxonomy" id="1070528"/>
    <lineage>
        <taxon>unclassified sequences</taxon>
        <taxon>metagenomes</taxon>
        <taxon>organismal metagenomes</taxon>
    </lineage>
</organism>
<dbReference type="AlphaFoldDB" id="A0A6C0HEK9"/>
<evidence type="ECO:0000256" key="1">
    <source>
        <dbReference type="SAM" id="MobiDB-lite"/>
    </source>
</evidence>
<evidence type="ECO:0000313" key="2">
    <source>
        <dbReference type="EMBL" id="QHT78939.1"/>
    </source>
</evidence>
<sequence>MAKKSHAKTLKKRKTKVHSIPELRSSLEYMQSYCDKLIYSSSSLKEKAKSFAQEWKKVFGKTLPSKVSEDYVKHMISMKKKGRFTRKHRGGNHITGAPLDYMTRPGMNTPHGSFTPYIEKGFWNPQPGILKDCGTQQGVVPYSQTGNNSIKGGGILSTLQNGLSSVGTGLSAISFRAVEAQNPQTVQHNIMTSYKGLPHGPGGASYDQAWQPRSITQPATIPLPPHRVDTR</sequence>
<reference evidence="2" key="1">
    <citation type="journal article" date="2020" name="Nature">
        <title>Giant virus diversity and host interactions through global metagenomics.</title>
        <authorList>
            <person name="Schulz F."/>
            <person name="Roux S."/>
            <person name="Paez-Espino D."/>
            <person name="Jungbluth S."/>
            <person name="Walsh D.A."/>
            <person name="Denef V.J."/>
            <person name="McMahon K.D."/>
            <person name="Konstantinidis K.T."/>
            <person name="Eloe-Fadrosh E.A."/>
            <person name="Kyrpides N.C."/>
            <person name="Woyke T."/>
        </authorList>
    </citation>
    <scope>NUCLEOTIDE SEQUENCE</scope>
    <source>
        <strain evidence="2">GVMAG-M-3300023179-97</strain>
    </source>
</reference>
<proteinExistence type="predicted"/>
<dbReference type="EMBL" id="MN739942">
    <property type="protein sequence ID" value="QHT78939.1"/>
    <property type="molecule type" value="Genomic_DNA"/>
</dbReference>